<proteinExistence type="inferred from homology"/>
<evidence type="ECO:0000313" key="9">
    <source>
        <dbReference type="Proteomes" id="UP000321513"/>
    </source>
</evidence>
<evidence type="ECO:0000256" key="6">
    <source>
        <dbReference type="ARBA" id="ARBA00023136"/>
    </source>
</evidence>
<dbReference type="GO" id="GO:0015288">
    <property type="term" value="F:porin activity"/>
    <property type="evidence" value="ECO:0007669"/>
    <property type="project" value="TreeGrafter"/>
</dbReference>
<accession>A0A512BK27</accession>
<gene>
    <name evidence="8" type="ORF">SAE01_46730</name>
</gene>
<dbReference type="InterPro" id="IPR051906">
    <property type="entry name" value="TolC-like"/>
</dbReference>
<protein>
    <submittedName>
        <fullName evidence="8">Transporter</fullName>
    </submittedName>
</protein>
<evidence type="ECO:0000256" key="3">
    <source>
        <dbReference type="ARBA" id="ARBA00022448"/>
    </source>
</evidence>
<evidence type="ECO:0000256" key="1">
    <source>
        <dbReference type="ARBA" id="ARBA00004442"/>
    </source>
</evidence>
<keyword evidence="3" id="KW-0813">Transport</keyword>
<evidence type="ECO:0000256" key="5">
    <source>
        <dbReference type="ARBA" id="ARBA00022692"/>
    </source>
</evidence>
<dbReference type="InterPro" id="IPR003423">
    <property type="entry name" value="OMP_efflux"/>
</dbReference>
<name>A0A512BK27_9BACT</name>
<keyword evidence="7" id="KW-0998">Cell outer membrane</keyword>
<dbReference type="SUPFAM" id="SSF56954">
    <property type="entry name" value="Outer membrane efflux proteins (OEP)"/>
    <property type="match status" value="1"/>
</dbReference>
<keyword evidence="4" id="KW-1134">Transmembrane beta strand</keyword>
<dbReference type="GO" id="GO:0015562">
    <property type="term" value="F:efflux transmembrane transporter activity"/>
    <property type="evidence" value="ECO:0007669"/>
    <property type="project" value="InterPro"/>
</dbReference>
<evidence type="ECO:0000313" key="8">
    <source>
        <dbReference type="EMBL" id="GEO12177.1"/>
    </source>
</evidence>
<evidence type="ECO:0000256" key="4">
    <source>
        <dbReference type="ARBA" id="ARBA00022452"/>
    </source>
</evidence>
<organism evidence="8 9">
    <name type="scientific">Segetibacter aerophilus</name>
    <dbReference type="NCBI Taxonomy" id="670293"/>
    <lineage>
        <taxon>Bacteria</taxon>
        <taxon>Pseudomonadati</taxon>
        <taxon>Bacteroidota</taxon>
        <taxon>Chitinophagia</taxon>
        <taxon>Chitinophagales</taxon>
        <taxon>Chitinophagaceae</taxon>
        <taxon>Segetibacter</taxon>
    </lineage>
</organism>
<keyword evidence="6" id="KW-0472">Membrane</keyword>
<dbReference type="GO" id="GO:1990281">
    <property type="term" value="C:efflux pump complex"/>
    <property type="evidence" value="ECO:0007669"/>
    <property type="project" value="TreeGrafter"/>
</dbReference>
<keyword evidence="5" id="KW-0812">Transmembrane</keyword>
<comment type="subcellular location">
    <subcellularLocation>
        <location evidence="1">Cell outer membrane</location>
    </subcellularLocation>
</comment>
<dbReference type="GO" id="GO:0009279">
    <property type="term" value="C:cell outer membrane"/>
    <property type="evidence" value="ECO:0007669"/>
    <property type="project" value="UniProtKB-SubCell"/>
</dbReference>
<evidence type="ECO:0000256" key="7">
    <source>
        <dbReference type="ARBA" id="ARBA00023237"/>
    </source>
</evidence>
<comment type="caution">
    <text evidence="8">The sequence shown here is derived from an EMBL/GenBank/DDBJ whole genome shotgun (WGS) entry which is preliminary data.</text>
</comment>
<dbReference type="Proteomes" id="UP000321513">
    <property type="component" value="Unassembled WGS sequence"/>
</dbReference>
<dbReference type="PANTHER" id="PTHR30026">
    <property type="entry name" value="OUTER MEMBRANE PROTEIN TOLC"/>
    <property type="match status" value="1"/>
</dbReference>
<dbReference type="AlphaFoldDB" id="A0A512BK27"/>
<dbReference type="Gene3D" id="1.20.1600.10">
    <property type="entry name" value="Outer membrane efflux proteins (OEP)"/>
    <property type="match status" value="1"/>
</dbReference>
<dbReference type="PANTHER" id="PTHR30026:SF20">
    <property type="entry name" value="OUTER MEMBRANE PROTEIN TOLC"/>
    <property type="match status" value="1"/>
</dbReference>
<dbReference type="RefSeq" id="WP_170234259.1">
    <property type="nucleotide sequence ID" value="NZ_BJYT01000043.1"/>
</dbReference>
<dbReference type="EMBL" id="BJYT01000043">
    <property type="protein sequence ID" value="GEO12177.1"/>
    <property type="molecule type" value="Genomic_DNA"/>
</dbReference>
<dbReference type="Pfam" id="PF02321">
    <property type="entry name" value="OEP"/>
    <property type="match status" value="1"/>
</dbReference>
<keyword evidence="9" id="KW-1185">Reference proteome</keyword>
<sequence>MMKLLMYLLRYKGATQECLIDIILPGTKRNSSCLLPILFTIVSTLASLTQGHSQENILTLEQVFDIVRRYHPVAKQANLIVDSAEANRLSAKGGFDPSFYISNQQKTFDGKNYYFYTNPELKIPTWYGIDFKAGLEDNGGDRLTTEATKGRSSYVGMSLPLLKNLVTDRRRTTLQQARILVKQGEAVRRNELNNLLFDAATAYWNWVREHQVYKVTTNVVSINEARLQLVRRSFFGGDRAAIDTVEALTQLQNFQFMASEAQYRWLAAGLELSNFLWLENEQPFQLPANVIPDTAWSVVNVHQHPVPSLENALATAKSTHPKIQTYDQKLQVLEAERRLKFQSLLPSLNFNYNFLNKGYEPWKGVGQNVFENNYKYGIEFGLPLFLRQGRGEYKGAKIKIQATDLQRDQATLEIENKVRDYFNQVVTLRTQVKIYEDAYNNYLRLLRAEETKFSIGESSLFLLNSRENKVLEIRQKLLELKTKFFKSLVAVQWATGNLK</sequence>
<evidence type="ECO:0000256" key="2">
    <source>
        <dbReference type="ARBA" id="ARBA00007613"/>
    </source>
</evidence>
<reference evidence="8 9" key="1">
    <citation type="submission" date="2019-07" db="EMBL/GenBank/DDBJ databases">
        <title>Whole genome shotgun sequence of Segetibacter aerophilus NBRC 106135.</title>
        <authorList>
            <person name="Hosoyama A."/>
            <person name="Uohara A."/>
            <person name="Ohji S."/>
            <person name="Ichikawa N."/>
        </authorList>
    </citation>
    <scope>NUCLEOTIDE SEQUENCE [LARGE SCALE GENOMIC DNA]</scope>
    <source>
        <strain evidence="8 9">NBRC 106135</strain>
    </source>
</reference>
<comment type="similarity">
    <text evidence="2">Belongs to the outer membrane factor (OMF) (TC 1.B.17) family.</text>
</comment>